<dbReference type="PROSITE" id="PS50088">
    <property type="entry name" value="ANK_REPEAT"/>
    <property type="match status" value="3"/>
</dbReference>
<dbReference type="PANTHER" id="PTHR24193:SF121">
    <property type="entry name" value="ADA2A-CONTAINING COMPLEX COMPONENT 3, ISOFORM D"/>
    <property type="match status" value="1"/>
</dbReference>
<dbReference type="SUPFAM" id="SSF48403">
    <property type="entry name" value="Ankyrin repeat"/>
    <property type="match status" value="1"/>
</dbReference>
<protein>
    <submittedName>
        <fullName evidence="3">ANK domain containing protein</fullName>
    </submittedName>
</protein>
<dbReference type="PROSITE" id="PS50297">
    <property type="entry name" value="ANK_REP_REGION"/>
    <property type="match status" value="3"/>
</dbReference>
<dbReference type="EMBL" id="LR797816">
    <property type="protein sequence ID" value="CAB4240749.1"/>
    <property type="molecule type" value="Genomic_DNA"/>
</dbReference>
<keyword evidence="1" id="KW-0677">Repeat</keyword>
<evidence type="ECO:0000256" key="2">
    <source>
        <dbReference type="ARBA" id="ARBA00023043"/>
    </source>
</evidence>
<dbReference type="InterPro" id="IPR002110">
    <property type="entry name" value="Ankyrin_rpt"/>
</dbReference>
<dbReference type="InterPro" id="IPR036770">
    <property type="entry name" value="Ankyrin_rpt-contain_sf"/>
</dbReference>
<dbReference type="GO" id="GO:0000976">
    <property type="term" value="F:transcription cis-regulatory region binding"/>
    <property type="evidence" value="ECO:0007669"/>
    <property type="project" value="TreeGrafter"/>
</dbReference>
<evidence type="ECO:0000313" key="3">
    <source>
        <dbReference type="EMBL" id="CAB4124083.1"/>
    </source>
</evidence>
<proteinExistence type="predicted"/>
<dbReference type="EMBL" id="LR796177">
    <property type="protein sequence ID" value="CAB4124083.1"/>
    <property type="molecule type" value="Genomic_DNA"/>
</dbReference>
<dbReference type="Pfam" id="PF12796">
    <property type="entry name" value="Ank_2"/>
    <property type="match status" value="3"/>
</dbReference>
<dbReference type="InterPro" id="IPR050663">
    <property type="entry name" value="Ankyrin-SOCS_Box"/>
</dbReference>
<accession>A0A6J5KSQ8</accession>
<name>A0A6J5KSQ8_9CAUD</name>
<reference evidence="3" key="1">
    <citation type="submission" date="2020-04" db="EMBL/GenBank/DDBJ databases">
        <authorList>
            <person name="Chiriac C."/>
            <person name="Salcher M."/>
            <person name="Ghai R."/>
            <person name="Kavagutti S V."/>
        </authorList>
    </citation>
    <scope>NUCLEOTIDE SEQUENCE</scope>
</reference>
<sequence length="310" mass="34275">MTEIIDEAKKLVEDKLINLTLEQKKDVLLRASHDNSLPHVLWLLDNGIDINTQDKEGWTALLLAVKMGYVLIAGYLISQGADLDYTLKGRSALMMAVAEKNLEIVKLIVKKYECRSTIGVGIVINQCDYNGASLPILLIASNVDNQNGSSTTETDEELEILDFLISHGVRVGATDKNGFTALMWAAASNKLKTARILIKNGAKVNNIKIPGYNSPLPVVFPNPSKMTALMGAALNGHLEMCKLLIENGANARAKNKDGKMAIMLAGDNQHWEVVKYLEKLSGIQVKYYRFNEDLSDQEKEKLSEMINTKK</sequence>
<organism evidence="3">
    <name type="scientific">uncultured Caudovirales phage</name>
    <dbReference type="NCBI Taxonomy" id="2100421"/>
    <lineage>
        <taxon>Viruses</taxon>
        <taxon>Duplodnaviria</taxon>
        <taxon>Heunggongvirae</taxon>
        <taxon>Uroviricota</taxon>
        <taxon>Caudoviricetes</taxon>
        <taxon>Peduoviridae</taxon>
        <taxon>Maltschvirus</taxon>
        <taxon>Maltschvirus maltsch</taxon>
    </lineage>
</organism>
<dbReference type="PANTHER" id="PTHR24193">
    <property type="entry name" value="ANKYRIN REPEAT PROTEIN"/>
    <property type="match status" value="1"/>
</dbReference>
<dbReference type="SMART" id="SM00248">
    <property type="entry name" value="ANK"/>
    <property type="match status" value="6"/>
</dbReference>
<keyword evidence="2" id="KW-0040">ANK repeat</keyword>
<evidence type="ECO:0000256" key="1">
    <source>
        <dbReference type="ARBA" id="ARBA00022737"/>
    </source>
</evidence>
<evidence type="ECO:0000313" key="4">
    <source>
        <dbReference type="EMBL" id="CAB4240749.1"/>
    </source>
</evidence>
<dbReference type="GO" id="GO:0045944">
    <property type="term" value="P:positive regulation of transcription by RNA polymerase II"/>
    <property type="evidence" value="ECO:0007669"/>
    <property type="project" value="TreeGrafter"/>
</dbReference>
<dbReference type="Gene3D" id="1.25.40.20">
    <property type="entry name" value="Ankyrin repeat-containing domain"/>
    <property type="match status" value="2"/>
</dbReference>
<gene>
    <name evidence="4" type="ORF">UFOVP34_12</name>
    <name evidence="3" type="ORF">UFOVP51_8</name>
</gene>